<name>A0AA40B6G6_9PEZI</name>
<feature type="compositionally biased region" description="Polar residues" evidence="1">
    <location>
        <begin position="1"/>
        <end position="11"/>
    </location>
</feature>
<evidence type="ECO:0000256" key="1">
    <source>
        <dbReference type="SAM" id="MobiDB-lite"/>
    </source>
</evidence>
<evidence type="ECO:0000313" key="3">
    <source>
        <dbReference type="Proteomes" id="UP001172101"/>
    </source>
</evidence>
<dbReference type="GeneID" id="85324694"/>
<sequence>MSDVTRTQTEPTSRRQDARTSRLRAFPSPQNCPVFRLSGNSRGEGPWFCSFDVLSNR</sequence>
<dbReference type="EMBL" id="JAUIRO010000002">
    <property type="protein sequence ID" value="KAK0728503.1"/>
    <property type="molecule type" value="Genomic_DNA"/>
</dbReference>
<gene>
    <name evidence="2" type="ORF">B0T26DRAFT_698231</name>
</gene>
<dbReference type="Proteomes" id="UP001172101">
    <property type="component" value="Unassembled WGS sequence"/>
</dbReference>
<dbReference type="RefSeq" id="XP_060301358.1">
    <property type="nucleotide sequence ID" value="XM_060441424.1"/>
</dbReference>
<keyword evidence="3" id="KW-1185">Reference proteome</keyword>
<dbReference type="AlphaFoldDB" id="A0AA40B6G6"/>
<organism evidence="2 3">
    <name type="scientific">Lasiosphaeria miniovina</name>
    <dbReference type="NCBI Taxonomy" id="1954250"/>
    <lineage>
        <taxon>Eukaryota</taxon>
        <taxon>Fungi</taxon>
        <taxon>Dikarya</taxon>
        <taxon>Ascomycota</taxon>
        <taxon>Pezizomycotina</taxon>
        <taxon>Sordariomycetes</taxon>
        <taxon>Sordariomycetidae</taxon>
        <taxon>Sordariales</taxon>
        <taxon>Lasiosphaeriaceae</taxon>
        <taxon>Lasiosphaeria</taxon>
    </lineage>
</organism>
<feature type="region of interest" description="Disordered" evidence="1">
    <location>
        <begin position="1"/>
        <end position="30"/>
    </location>
</feature>
<reference evidence="2" key="1">
    <citation type="submission" date="2023-06" db="EMBL/GenBank/DDBJ databases">
        <title>Genome-scale phylogeny and comparative genomics of the fungal order Sordariales.</title>
        <authorList>
            <consortium name="Lawrence Berkeley National Laboratory"/>
            <person name="Hensen N."/>
            <person name="Bonometti L."/>
            <person name="Westerberg I."/>
            <person name="Brannstrom I.O."/>
            <person name="Guillou S."/>
            <person name="Cros-Aarteil S."/>
            <person name="Calhoun S."/>
            <person name="Haridas S."/>
            <person name="Kuo A."/>
            <person name="Mondo S."/>
            <person name="Pangilinan J."/>
            <person name="Riley R."/>
            <person name="LaButti K."/>
            <person name="Andreopoulos B."/>
            <person name="Lipzen A."/>
            <person name="Chen C."/>
            <person name="Yanf M."/>
            <person name="Daum C."/>
            <person name="Ng V."/>
            <person name="Clum A."/>
            <person name="Steindorff A."/>
            <person name="Ohm R."/>
            <person name="Martin F."/>
            <person name="Silar P."/>
            <person name="Natvig D."/>
            <person name="Lalanne C."/>
            <person name="Gautier V."/>
            <person name="Ament-velasquez S.L."/>
            <person name="Kruys A."/>
            <person name="Hutchinson M.I."/>
            <person name="Powell A.J."/>
            <person name="Barry K."/>
            <person name="Miller A.N."/>
            <person name="Grigoriev I.V."/>
            <person name="Debuchy R."/>
            <person name="Gladieux P."/>
            <person name="Thoren M.H."/>
            <person name="Johannesson H."/>
        </authorList>
    </citation>
    <scope>NUCLEOTIDE SEQUENCE</scope>
    <source>
        <strain evidence="2">SMH2392-1A</strain>
    </source>
</reference>
<evidence type="ECO:0000313" key="2">
    <source>
        <dbReference type="EMBL" id="KAK0728503.1"/>
    </source>
</evidence>
<proteinExistence type="predicted"/>
<accession>A0AA40B6G6</accession>
<protein>
    <submittedName>
        <fullName evidence="2">Uncharacterized protein</fullName>
    </submittedName>
</protein>
<comment type="caution">
    <text evidence="2">The sequence shown here is derived from an EMBL/GenBank/DDBJ whole genome shotgun (WGS) entry which is preliminary data.</text>
</comment>